<proteinExistence type="predicted"/>
<reference evidence="6 7" key="1">
    <citation type="submission" date="2018-11" db="EMBL/GenBank/DDBJ databases">
        <title>Genome sequence of Apiotrichum porosum DSM 27194.</title>
        <authorList>
            <person name="Aliyu H."/>
            <person name="Gorte O."/>
            <person name="Ochsenreither K."/>
        </authorList>
    </citation>
    <scope>NUCLEOTIDE SEQUENCE [LARGE SCALE GENOMIC DNA]</scope>
    <source>
        <strain evidence="6 7">DSM 27194</strain>
    </source>
</reference>
<dbReference type="Pfam" id="PF01494">
    <property type="entry name" value="FAD_binding_3"/>
    <property type="match status" value="1"/>
</dbReference>
<dbReference type="GO" id="GO:0016709">
    <property type="term" value="F:oxidoreductase activity, acting on paired donors, with incorporation or reduction of molecular oxygen, NAD(P)H as one donor, and incorporation of one atom of oxygen"/>
    <property type="evidence" value="ECO:0007669"/>
    <property type="project" value="UniProtKB-ARBA"/>
</dbReference>
<evidence type="ECO:0000256" key="1">
    <source>
        <dbReference type="ARBA" id="ARBA00001974"/>
    </source>
</evidence>
<dbReference type="STRING" id="105984.A0A427XD67"/>
<evidence type="ECO:0000313" key="7">
    <source>
        <dbReference type="Proteomes" id="UP000279236"/>
    </source>
</evidence>
<dbReference type="Gene3D" id="3.40.30.120">
    <property type="match status" value="1"/>
</dbReference>
<organism evidence="6 7">
    <name type="scientific">Apiotrichum porosum</name>
    <dbReference type="NCBI Taxonomy" id="105984"/>
    <lineage>
        <taxon>Eukaryota</taxon>
        <taxon>Fungi</taxon>
        <taxon>Dikarya</taxon>
        <taxon>Basidiomycota</taxon>
        <taxon>Agaricomycotina</taxon>
        <taxon>Tremellomycetes</taxon>
        <taxon>Trichosporonales</taxon>
        <taxon>Trichosporonaceae</taxon>
        <taxon>Apiotrichum</taxon>
    </lineage>
</organism>
<keyword evidence="7" id="KW-1185">Reference proteome</keyword>
<evidence type="ECO:0000256" key="4">
    <source>
        <dbReference type="ARBA" id="ARBA00023002"/>
    </source>
</evidence>
<feature type="domain" description="FAD-binding" evidence="5">
    <location>
        <begin position="11"/>
        <end position="367"/>
    </location>
</feature>
<dbReference type="AlphaFoldDB" id="A0A427XD67"/>
<evidence type="ECO:0000256" key="2">
    <source>
        <dbReference type="ARBA" id="ARBA00022630"/>
    </source>
</evidence>
<sequence>MTIQPVEAPKPVIIIGGGPVGLAATLELARFNVPTILIEQHKGVAWHPKTRNFNTRTMEIATHWGDDVYQRLRGIDSAWKSPIRFFDQVTKNEIGQIHSGGFEGPGPDVSPCKPVMSSQDLLEMIILDKAISTGLVDVRFNQRSLGLIKGSEEDATGVVIEVEDKDTGKTYELEGSALVAADGYSSPIREQLQIKRSGQQDIHHFINTYFHADIESHIQDRTGVLLFVGNENVSGVLQPLDTHGRWLCQMMMKEEQWKKELWPPEKCAWWVREATAIPDLEVDVKSVGMWAMNATTADTFVQGRVVLIGDAAHQFPPTGGLGVNTGLQGMHNLIWKLAYAVNGKAGWSLINTYDEERRLPSTQTVNQSFVNHCNVGRINMSFRGIDNGLTPAQVIKESHRYGNHLGVEFGAHYKSSAVVSDGTKPPFVDDDYSEYIQSATPGCRAPHVWLGKDRALSTVHLWGKGFTVFASMGEAGSAWRTAAAAAAKQHNIPVGCYLIGEAGIEDIDGQFLERYAIDATGAVLVRPDGIVALRAAKSPSDPTAEIDDALKQILQL</sequence>
<dbReference type="Pfam" id="PF21274">
    <property type="entry name" value="Rng_hyd_C"/>
    <property type="match status" value="1"/>
</dbReference>
<protein>
    <recommendedName>
        <fullName evidence="5">FAD-binding domain-containing protein</fullName>
    </recommendedName>
</protein>
<evidence type="ECO:0000313" key="6">
    <source>
        <dbReference type="EMBL" id="RSH76713.1"/>
    </source>
</evidence>
<dbReference type="GO" id="GO:0071949">
    <property type="term" value="F:FAD binding"/>
    <property type="evidence" value="ECO:0007669"/>
    <property type="project" value="InterPro"/>
</dbReference>
<keyword evidence="2" id="KW-0285">Flavoprotein</keyword>
<dbReference type="InterPro" id="IPR050641">
    <property type="entry name" value="RIFMO-like"/>
</dbReference>
<dbReference type="GeneID" id="39589832"/>
<name>A0A427XD67_9TREE</name>
<comment type="caution">
    <text evidence="6">The sequence shown here is derived from an EMBL/GenBank/DDBJ whole genome shotgun (WGS) entry which is preliminary data.</text>
</comment>
<gene>
    <name evidence="6" type="ORF">EHS24_005289</name>
</gene>
<evidence type="ECO:0000256" key="3">
    <source>
        <dbReference type="ARBA" id="ARBA00022827"/>
    </source>
</evidence>
<dbReference type="Gene3D" id="3.30.9.10">
    <property type="entry name" value="D-Amino Acid Oxidase, subunit A, domain 2"/>
    <property type="match status" value="1"/>
</dbReference>
<keyword evidence="4" id="KW-0560">Oxidoreductase</keyword>
<dbReference type="Gene3D" id="3.50.50.60">
    <property type="entry name" value="FAD/NAD(P)-binding domain"/>
    <property type="match status" value="1"/>
</dbReference>
<keyword evidence="3" id="KW-0274">FAD</keyword>
<dbReference type="InterPro" id="IPR036188">
    <property type="entry name" value="FAD/NAD-bd_sf"/>
</dbReference>
<dbReference type="EMBL" id="RSCE01000021">
    <property type="protein sequence ID" value="RSH76713.1"/>
    <property type="molecule type" value="Genomic_DNA"/>
</dbReference>
<dbReference type="SUPFAM" id="SSF51905">
    <property type="entry name" value="FAD/NAD(P)-binding domain"/>
    <property type="match status" value="1"/>
</dbReference>
<evidence type="ECO:0000259" key="5">
    <source>
        <dbReference type="Pfam" id="PF01494"/>
    </source>
</evidence>
<comment type="cofactor">
    <cofactor evidence="1">
        <name>FAD</name>
        <dbReference type="ChEBI" id="CHEBI:57692"/>
    </cofactor>
</comment>
<dbReference type="Proteomes" id="UP000279236">
    <property type="component" value="Unassembled WGS sequence"/>
</dbReference>
<dbReference type="PRINTS" id="PR00420">
    <property type="entry name" value="RNGMNOXGNASE"/>
</dbReference>
<accession>A0A427XD67</accession>
<dbReference type="PANTHER" id="PTHR43004">
    <property type="entry name" value="TRK SYSTEM POTASSIUM UPTAKE PROTEIN"/>
    <property type="match status" value="1"/>
</dbReference>
<dbReference type="InterPro" id="IPR002938">
    <property type="entry name" value="FAD-bd"/>
</dbReference>
<dbReference type="OrthoDB" id="2690153at2759"/>
<dbReference type="PANTHER" id="PTHR43004:SF19">
    <property type="entry name" value="BINDING MONOOXYGENASE, PUTATIVE (JCVI)-RELATED"/>
    <property type="match status" value="1"/>
</dbReference>
<dbReference type="RefSeq" id="XP_028471860.1">
    <property type="nucleotide sequence ID" value="XM_028620818.1"/>
</dbReference>